<gene>
    <name evidence="8" type="primary">PFY1_1</name>
    <name evidence="8" type="ORF">CU098_003325</name>
</gene>
<dbReference type="GO" id="GO:0005938">
    <property type="term" value="C:cell cortex"/>
    <property type="evidence" value="ECO:0007669"/>
    <property type="project" value="TreeGrafter"/>
</dbReference>
<dbReference type="InterPro" id="IPR027310">
    <property type="entry name" value="Profilin_CS"/>
</dbReference>
<dbReference type="InterPro" id="IPR005455">
    <property type="entry name" value="PFN_euk"/>
</dbReference>
<dbReference type="FunFam" id="3.30.450.30:FF:000015">
    <property type="entry name" value="Profilin"/>
    <property type="match status" value="1"/>
</dbReference>
<dbReference type="SMART" id="SM00392">
    <property type="entry name" value="PROF"/>
    <property type="match status" value="1"/>
</dbReference>
<dbReference type="PRINTS" id="PR00392">
    <property type="entry name" value="PROFILIN"/>
</dbReference>
<comment type="subunit">
    <text evidence="6">Occurs in many kinds of cells as a complex with monomeric actin in a 1:1 ratio.</text>
</comment>
<dbReference type="STRING" id="4846.A0A367KWM8"/>
<evidence type="ECO:0000256" key="7">
    <source>
        <dbReference type="RuleBase" id="RU003909"/>
    </source>
</evidence>
<evidence type="ECO:0000256" key="4">
    <source>
        <dbReference type="ARBA" id="ARBA00023203"/>
    </source>
</evidence>
<dbReference type="Proteomes" id="UP000253551">
    <property type="component" value="Unassembled WGS sequence"/>
</dbReference>
<evidence type="ECO:0000313" key="8">
    <source>
        <dbReference type="EMBL" id="RCI06596.1"/>
    </source>
</evidence>
<sequence length="152" mass="16360">MSWQAYVDSNLLGTGQVSQAAIYGLNGGEWAKSAGFQLSSNEVKEITDAFSNSEGVLASGVHVNSVKYLTIRAEENLIYAKKGAEGICIAKTNQAFLVGTYKEGIQPGNCNKVVEGLADYLKSVGYVCTFKIQCTKETNASFIVKYPLSLVK</sequence>
<proteinExistence type="inferred from homology"/>
<keyword evidence="5 6" id="KW-0206">Cytoskeleton</keyword>
<dbReference type="InterPro" id="IPR036140">
    <property type="entry name" value="PFN_sf"/>
</dbReference>
<reference evidence="8 9" key="1">
    <citation type="journal article" date="2018" name="G3 (Bethesda)">
        <title>Phylogenetic and Phylogenomic Definition of Rhizopus Species.</title>
        <authorList>
            <person name="Gryganskyi A.P."/>
            <person name="Golan J."/>
            <person name="Dolatabadi S."/>
            <person name="Mondo S."/>
            <person name="Robb S."/>
            <person name="Idnurm A."/>
            <person name="Muszewska A."/>
            <person name="Steczkiewicz K."/>
            <person name="Masonjones S."/>
            <person name="Liao H.L."/>
            <person name="Gajdeczka M.T."/>
            <person name="Anike F."/>
            <person name="Vuek A."/>
            <person name="Anishchenko I.M."/>
            <person name="Voigt K."/>
            <person name="de Hoog G.S."/>
            <person name="Smith M.E."/>
            <person name="Heitman J."/>
            <person name="Vilgalys R."/>
            <person name="Stajich J.E."/>
        </authorList>
    </citation>
    <scope>NUCLEOTIDE SEQUENCE [LARGE SCALE GENOMIC DNA]</scope>
    <source>
        <strain evidence="8 9">LSU 92-RS-03</strain>
    </source>
</reference>
<name>A0A367KWM8_RHIST</name>
<organism evidence="8 9">
    <name type="scientific">Rhizopus stolonifer</name>
    <name type="common">Rhizopus nigricans</name>
    <dbReference type="NCBI Taxonomy" id="4846"/>
    <lineage>
        <taxon>Eukaryota</taxon>
        <taxon>Fungi</taxon>
        <taxon>Fungi incertae sedis</taxon>
        <taxon>Mucoromycota</taxon>
        <taxon>Mucoromycotina</taxon>
        <taxon>Mucoromycetes</taxon>
        <taxon>Mucorales</taxon>
        <taxon>Mucorineae</taxon>
        <taxon>Rhizopodaceae</taxon>
        <taxon>Rhizopus</taxon>
    </lineage>
</organism>
<dbReference type="Gene3D" id="3.30.450.30">
    <property type="entry name" value="Dynein light chain 2a, cytoplasmic"/>
    <property type="match status" value="1"/>
</dbReference>
<accession>A0A367KWM8</accession>
<dbReference type="OrthoDB" id="421374at2759"/>
<keyword evidence="4 7" id="KW-0009">Actin-binding</keyword>
<dbReference type="GO" id="GO:0003785">
    <property type="term" value="F:actin monomer binding"/>
    <property type="evidence" value="ECO:0007669"/>
    <property type="project" value="TreeGrafter"/>
</dbReference>
<dbReference type="GO" id="GO:0005856">
    <property type="term" value="C:cytoskeleton"/>
    <property type="evidence" value="ECO:0007669"/>
    <property type="project" value="UniProtKB-SubCell"/>
</dbReference>
<dbReference type="CDD" id="cd00148">
    <property type="entry name" value="PROF"/>
    <property type="match status" value="1"/>
</dbReference>
<evidence type="ECO:0000256" key="3">
    <source>
        <dbReference type="ARBA" id="ARBA00022490"/>
    </source>
</evidence>
<evidence type="ECO:0000256" key="2">
    <source>
        <dbReference type="ARBA" id="ARBA00010058"/>
    </source>
</evidence>
<evidence type="ECO:0000256" key="5">
    <source>
        <dbReference type="ARBA" id="ARBA00023212"/>
    </source>
</evidence>
<dbReference type="PROSITE" id="PS00414">
    <property type="entry name" value="PROFILIN"/>
    <property type="match status" value="1"/>
</dbReference>
<keyword evidence="3" id="KW-0963">Cytoplasm</keyword>
<comment type="function">
    <text evidence="6">Binds to actin and affects the structure of the cytoskeleton. At high concentrations, profilin prevents the polymerization of actin, whereas it enhances it at low concentrations.</text>
</comment>
<evidence type="ECO:0000256" key="6">
    <source>
        <dbReference type="RuleBase" id="RU003908"/>
    </source>
</evidence>
<protein>
    <recommendedName>
        <fullName evidence="7">Profilin</fullName>
    </recommendedName>
</protein>
<comment type="caution">
    <text evidence="8">The sequence shown here is derived from an EMBL/GenBank/DDBJ whole genome shotgun (WGS) entry which is preliminary data.</text>
</comment>
<evidence type="ECO:0000313" key="9">
    <source>
        <dbReference type="Proteomes" id="UP000253551"/>
    </source>
</evidence>
<dbReference type="PANTHER" id="PTHR11604">
    <property type="entry name" value="PROFILIN"/>
    <property type="match status" value="1"/>
</dbReference>
<dbReference type="Pfam" id="PF00235">
    <property type="entry name" value="Profilin"/>
    <property type="match status" value="1"/>
</dbReference>
<dbReference type="SUPFAM" id="SSF55770">
    <property type="entry name" value="Profilin (actin-binding protein)"/>
    <property type="match status" value="1"/>
</dbReference>
<dbReference type="InterPro" id="IPR048278">
    <property type="entry name" value="PFN"/>
</dbReference>
<keyword evidence="9" id="KW-1185">Reference proteome</keyword>
<dbReference type="AlphaFoldDB" id="A0A367KWM8"/>
<comment type="similarity">
    <text evidence="2 7">Belongs to the profilin family.</text>
</comment>
<comment type="subcellular location">
    <subcellularLocation>
        <location evidence="1">Cytoplasm</location>
        <location evidence="1">Cytoskeleton</location>
    </subcellularLocation>
</comment>
<evidence type="ECO:0000256" key="1">
    <source>
        <dbReference type="ARBA" id="ARBA00004245"/>
    </source>
</evidence>
<dbReference type="EMBL" id="PJQM01000121">
    <property type="protein sequence ID" value="RCI06596.1"/>
    <property type="molecule type" value="Genomic_DNA"/>
</dbReference>
<dbReference type="PANTHER" id="PTHR11604:SF0">
    <property type="entry name" value="PROFILIN"/>
    <property type="match status" value="1"/>
</dbReference>
<dbReference type="PRINTS" id="PR01640">
    <property type="entry name" value="PROFILINPLNT"/>
</dbReference>